<feature type="domain" description="Tyrosinase copper-binding" evidence="1">
    <location>
        <begin position="153"/>
        <end position="241"/>
    </location>
</feature>
<sequence length="315" mass="34938">MLNTGHLVTLSGSSLPSTRSLSAFSSSLLLSHHGLHVPTPNDEVDVVANTANKLTPDAGKSVYSAPPLVKPGECTKLTARREWRTLGNGDMKAWIDALKCAGNLPHSDSLYKNRLSGGIPLINETSSHYEHWTYAHTDTYTKSQATAPESYSTHRWYLDAFERVLKTRCNFNGMTGMPYWNWSLGKSDFIPTSHLRSNLTPDVADLSKSPIFDCNPAYGLGTWGSESNDWLVTNSAFNEMIRAHPVPHTIRRQWTPQPFGDNVLFPFEYPDKHAWANETGMHAKIQVMIDGNRGGSDMFFAAIEGVREQGVTNAI</sequence>
<dbReference type="AlphaFoldDB" id="A0A0K6FN04"/>
<dbReference type="Proteomes" id="UP000044841">
    <property type="component" value="Unassembled WGS sequence"/>
</dbReference>
<evidence type="ECO:0000313" key="3">
    <source>
        <dbReference type="Proteomes" id="UP000044841"/>
    </source>
</evidence>
<evidence type="ECO:0000313" key="2">
    <source>
        <dbReference type="EMBL" id="CUA67344.1"/>
    </source>
</evidence>
<organism evidence="2 3">
    <name type="scientific">Rhizoctonia solani</name>
    <dbReference type="NCBI Taxonomy" id="456999"/>
    <lineage>
        <taxon>Eukaryota</taxon>
        <taxon>Fungi</taxon>
        <taxon>Dikarya</taxon>
        <taxon>Basidiomycota</taxon>
        <taxon>Agaricomycotina</taxon>
        <taxon>Agaricomycetes</taxon>
        <taxon>Cantharellales</taxon>
        <taxon>Ceratobasidiaceae</taxon>
        <taxon>Rhizoctonia</taxon>
    </lineage>
</organism>
<proteinExistence type="predicted"/>
<evidence type="ECO:0000259" key="1">
    <source>
        <dbReference type="Pfam" id="PF00264"/>
    </source>
</evidence>
<reference evidence="2 3" key="1">
    <citation type="submission" date="2015-07" db="EMBL/GenBank/DDBJ databases">
        <authorList>
            <person name="Noorani M."/>
        </authorList>
    </citation>
    <scope>NUCLEOTIDE SEQUENCE [LARGE SCALE GENOMIC DNA]</scope>
    <source>
        <strain evidence="2">BBA 69670</strain>
    </source>
</reference>
<gene>
    <name evidence="2" type="ORF">RSOLAG22IIIB_07372</name>
</gene>
<dbReference type="EMBL" id="CYGV01000102">
    <property type="protein sequence ID" value="CUA67344.1"/>
    <property type="molecule type" value="Genomic_DNA"/>
</dbReference>
<accession>A0A0K6FN04</accession>
<dbReference type="GO" id="GO:0016491">
    <property type="term" value="F:oxidoreductase activity"/>
    <property type="evidence" value="ECO:0007669"/>
    <property type="project" value="InterPro"/>
</dbReference>
<dbReference type="InterPro" id="IPR008922">
    <property type="entry name" value="Di-copper_centre_dom_sf"/>
</dbReference>
<protein>
    <recommendedName>
        <fullName evidence="1">Tyrosinase copper-binding domain-containing protein</fullName>
    </recommendedName>
</protein>
<dbReference type="Pfam" id="PF00264">
    <property type="entry name" value="Tyrosinase"/>
    <property type="match status" value="1"/>
</dbReference>
<keyword evidence="3" id="KW-1185">Reference proteome</keyword>
<name>A0A0K6FN04_9AGAM</name>
<dbReference type="SUPFAM" id="SSF48056">
    <property type="entry name" value="Di-copper centre-containing domain"/>
    <property type="match status" value="1"/>
</dbReference>
<dbReference type="InterPro" id="IPR002227">
    <property type="entry name" value="Tyrosinase_Cu-bd"/>
</dbReference>
<dbReference type="Gene3D" id="1.10.1280.10">
    <property type="entry name" value="Di-copper center containing domain from catechol oxidase"/>
    <property type="match status" value="1"/>
</dbReference>